<organism evidence="8 9">
    <name type="scientific">Priapulus caudatus</name>
    <name type="common">Priapulid worm</name>
    <dbReference type="NCBI Taxonomy" id="37621"/>
    <lineage>
        <taxon>Eukaryota</taxon>
        <taxon>Metazoa</taxon>
        <taxon>Ecdysozoa</taxon>
        <taxon>Scalidophora</taxon>
        <taxon>Priapulida</taxon>
        <taxon>Priapulimorpha</taxon>
        <taxon>Priapulimorphida</taxon>
        <taxon>Priapulidae</taxon>
        <taxon>Priapulus</taxon>
    </lineage>
</organism>
<comment type="pathway">
    <text evidence="2">Protein modification; protein ubiquitination.</text>
</comment>
<keyword evidence="4" id="KW-0808">Transferase</keyword>
<evidence type="ECO:0000256" key="1">
    <source>
        <dbReference type="ARBA" id="ARBA00000885"/>
    </source>
</evidence>
<proteinExistence type="predicted"/>
<protein>
    <recommendedName>
        <fullName evidence="3">HECT-type E3 ubiquitin transferase</fullName>
        <ecNumber evidence="3">2.3.2.26</ecNumber>
    </recommendedName>
</protein>
<gene>
    <name evidence="9" type="primary">LOC106818607</name>
</gene>
<evidence type="ECO:0000256" key="4">
    <source>
        <dbReference type="ARBA" id="ARBA00022679"/>
    </source>
</evidence>
<dbReference type="InterPro" id="IPR035983">
    <property type="entry name" value="Hect_E3_ubiquitin_ligase"/>
</dbReference>
<dbReference type="PANTHER" id="PTHR11254">
    <property type="entry name" value="HECT DOMAIN UBIQUITIN-PROTEIN LIGASE"/>
    <property type="match status" value="1"/>
</dbReference>
<keyword evidence="8" id="KW-1185">Reference proteome</keyword>
<evidence type="ECO:0000256" key="2">
    <source>
        <dbReference type="ARBA" id="ARBA00004906"/>
    </source>
</evidence>
<dbReference type="PROSITE" id="PS50237">
    <property type="entry name" value="HECT"/>
    <property type="match status" value="1"/>
</dbReference>
<evidence type="ECO:0000256" key="3">
    <source>
        <dbReference type="ARBA" id="ARBA00012485"/>
    </source>
</evidence>
<evidence type="ECO:0000313" key="9">
    <source>
        <dbReference type="RefSeq" id="XP_014678786.1"/>
    </source>
</evidence>
<comment type="catalytic activity">
    <reaction evidence="1">
        <text>S-ubiquitinyl-[E2 ubiquitin-conjugating enzyme]-L-cysteine + [acceptor protein]-L-lysine = [E2 ubiquitin-conjugating enzyme]-L-cysteine + N(6)-ubiquitinyl-[acceptor protein]-L-lysine.</text>
        <dbReference type="EC" id="2.3.2.26"/>
    </reaction>
</comment>
<name>A0ABM1F2W5_PRICU</name>
<dbReference type="SUPFAM" id="SSF56204">
    <property type="entry name" value="Hect, E3 ligase catalytic domain"/>
    <property type="match status" value="2"/>
</dbReference>
<accession>A0ABM1F2W5</accession>
<dbReference type="EC" id="2.3.2.26" evidence="3"/>
<dbReference type="InterPro" id="IPR000569">
    <property type="entry name" value="HECT_dom"/>
</dbReference>
<feature type="domain" description="HECT" evidence="7">
    <location>
        <begin position="125"/>
        <end position="161"/>
    </location>
</feature>
<reference evidence="9" key="1">
    <citation type="submission" date="2025-08" db="UniProtKB">
        <authorList>
            <consortium name="RefSeq"/>
        </authorList>
    </citation>
    <scope>IDENTIFICATION</scope>
</reference>
<evidence type="ECO:0000313" key="8">
    <source>
        <dbReference type="Proteomes" id="UP000695022"/>
    </source>
</evidence>
<sequence length="461" mass="52357">MWPPSIHGLEQQSKLLQAKELSTIQPRCQLLKFPILTWQHVAHLLVSNFIDLTDPDEEEMIMLIDDDDQEMADILAAQHNSMLTLNEFQPSNLEEVLRIHKALTFAVRRKHIMTDAFRRLQQIPDPHIFKTKSIKIIFVGEPAVDEGGPTREFFTEVFRSIRKSSLMTDRDNLSHNVLHLSKQHYKLVGQLIALSIMNSGPNPLLFCRPTAEHILNSGQLSEDLSIEDVSDAQLREHLLKIANMENEEEFVNYVEQHLERRHDIGYSKVLSLQDKSDLSLHLIKDDVICRCSAELQQLDEGLTCLDVLPMMRRHPSMFLPVMMKTTEPLAATDMGRLFTPVHSVEGSNKREAEEEIMVNWYMLLEALNDGAVNNMKGDETITMSMTDLLMFVTGMESLPIEGFSPSNPEIHFDHVTTQRKITANTCGLILSIPVNANTISAEPFQQEMLEAVVNGQGFGQP</sequence>
<dbReference type="Gene3D" id="3.90.1750.10">
    <property type="entry name" value="Hect, E3 ligase catalytic domains"/>
    <property type="match status" value="1"/>
</dbReference>
<evidence type="ECO:0000259" key="7">
    <source>
        <dbReference type="PROSITE" id="PS50237"/>
    </source>
</evidence>
<dbReference type="Gene3D" id="3.30.2410.10">
    <property type="entry name" value="Hect, E3 ligase catalytic domain"/>
    <property type="match status" value="1"/>
</dbReference>
<dbReference type="Proteomes" id="UP000695022">
    <property type="component" value="Unplaced"/>
</dbReference>
<dbReference type="Pfam" id="PF00632">
    <property type="entry name" value="HECT"/>
    <property type="match status" value="2"/>
</dbReference>
<evidence type="ECO:0000256" key="5">
    <source>
        <dbReference type="ARBA" id="ARBA00022786"/>
    </source>
</evidence>
<dbReference type="PANTHER" id="PTHR11254:SF67">
    <property type="entry name" value="E3 UBIQUITIN-PROTEIN LIGASE HUWE1"/>
    <property type="match status" value="1"/>
</dbReference>
<keyword evidence="5 6" id="KW-0833">Ubl conjugation pathway</keyword>
<dbReference type="GeneID" id="106818607"/>
<dbReference type="SMART" id="SM00119">
    <property type="entry name" value="HECTc"/>
    <property type="match status" value="1"/>
</dbReference>
<comment type="caution">
    <text evidence="6">Lacks conserved residue(s) required for the propagation of feature annotation.</text>
</comment>
<evidence type="ECO:0000256" key="6">
    <source>
        <dbReference type="PROSITE-ProRule" id="PRU00104"/>
    </source>
</evidence>
<dbReference type="RefSeq" id="XP_014678786.1">
    <property type="nucleotide sequence ID" value="XM_014823300.1"/>
</dbReference>
<dbReference type="InterPro" id="IPR050409">
    <property type="entry name" value="E3_ubiq-protein_ligase"/>
</dbReference>